<keyword evidence="1" id="KW-0805">Transcription regulation</keyword>
<dbReference type="Gene3D" id="1.10.10.10">
    <property type="entry name" value="Winged helix-like DNA-binding domain superfamily/Winged helix DNA-binding domain"/>
    <property type="match status" value="1"/>
</dbReference>
<dbReference type="GO" id="GO:0003700">
    <property type="term" value="F:DNA-binding transcription factor activity"/>
    <property type="evidence" value="ECO:0007669"/>
    <property type="project" value="InterPro"/>
</dbReference>
<comment type="caution">
    <text evidence="5">The sequence shown here is derived from an EMBL/GenBank/DDBJ whole genome shotgun (WGS) entry which is preliminary data.</text>
</comment>
<evidence type="ECO:0000259" key="4">
    <source>
        <dbReference type="PROSITE" id="PS50995"/>
    </source>
</evidence>
<evidence type="ECO:0000313" key="6">
    <source>
        <dbReference type="Proteomes" id="UP000438699"/>
    </source>
</evidence>
<dbReference type="OrthoDB" id="5458121at2"/>
<evidence type="ECO:0000256" key="1">
    <source>
        <dbReference type="ARBA" id="ARBA00023015"/>
    </source>
</evidence>
<keyword evidence="2" id="KW-0238">DNA-binding</keyword>
<evidence type="ECO:0000313" key="5">
    <source>
        <dbReference type="EMBL" id="KAB1438826.1"/>
    </source>
</evidence>
<accession>A0A6N6MYX0</accession>
<keyword evidence="6" id="KW-1185">Reference proteome</keyword>
<dbReference type="PROSITE" id="PS50995">
    <property type="entry name" value="HTH_MARR_2"/>
    <property type="match status" value="1"/>
</dbReference>
<dbReference type="Proteomes" id="UP000438699">
    <property type="component" value="Unassembled WGS sequence"/>
</dbReference>
<dbReference type="AlphaFoldDB" id="A0A6N6MYX0"/>
<dbReference type="PANTHER" id="PTHR42756">
    <property type="entry name" value="TRANSCRIPTIONAL REGULATOR, MARR"/>
    <property type="match status" value="1"/>
</dbReference>
<dbReference type="InterPro" id="IPR036388">
    <property type="entry name" value="WH-like_DNA-bd_sf"/>
</dbReference>
<evidence type="ECO:0000256" key="3">
    <source>
        <dbReference type="ARBA" id="ARBA00023163"/>
    </source>
</evidence>
<protein>
    <submittedName>
        <fullName evidence="5">MarR family transcriptional regulator</fullName>
    </submittedName>
</protein>
<gene>
    <name evidence="5" type="ORF">F8A88_15200</name>
</gene>
<organism evidence="5 6">
    <name type="scientific">Pseudodesulfovibrio senegalensis</name>
    <dbReference type="NCBI Taxonomy" id="1721087"/>
    <lineage>
        <taxon>Bacteria</taxon>
        <taxon>Pseudomonadati</taxon>
        <taxon>Thermodesulfobacteriota</taxon>
        <taxon>Desulfovibrionia</taxon>
        <taxon>Desulfovibrionales</taxon>
        <taxon>Desulfovibrionaceae</taxon>
    </lineage>
</organism>
<dbReference type="PANTHER" id="PTHR42756:SF1">
    <property type="entry name" value="TRANSCRIPTIONAL REPRESSOR OF EMRAB OPERON"/>
    <property type="match status" value="1"/>
</dbReference>
<dbReference type="InterPro" id="IPR036390">
    <property type="entry name" value="WH_DNA-bd_sf"/>
</dbReference>
<reference evidence="5 6" key="1">
    <citation type="journal article" date="2017" name="Int. J. Syst. Evol. Microbiol.">
        <title>Desulfovibrio senegalensis sp. nov., a mesophilic sulfate reducer isolated from marine sediment.</title>
        <authorList>
            <person name="Thioye A."/>
            <person name="Gam Z.B.A."/>
            <person name="Mbengue M."/>
            <person name="Cayol J.L."/>
            <person name="Joseph-Bartoli M."/>
            <person name="Toure-Kane C."/>
            <person name="Labat M."/>
        </authorList>
    </citation>
    <scope>NUCLEOTIDE SEQUENCE [LARGE SCALE GENOMIC DNA]</scope>
    <source>
        <strain evidence="5 6">DSM 101509</strain>
    </source>
</reference>
<dbReference type="SUPFAM" id="SSF46785">
    <property type="entry name" value="Winged helix' DNA-binding domain"/>
    <property type="match status" value="1"/>
</dbReference>
<keyword evidence="3" id="KW-0804">Transcription</keyword>
<dbReference type="Pfam" id="PF01047">
    <property type="entry name" value="MarR"/>
    <property type="match status" value="1"/>
</dbReference>
<dbReference type="SMART" id="SM00347">
    <property type="entry name" value="HTH_MARR"/>
    <property type="match status" value="1"/>
</dbReference>
<dbReference type="EMBL" id="WAIE01000010">
    <property type="protein sequence ID" value="KAB1438826.1"/>
    <property type="molecule type" value="Genomic_DNA"/>
</dbReference>
<sequence length="152" mass="17460">MRTMDDMRAEFSLLGKLLDKYTRIEKQPQDFGVGFTIHPTEIHTVATLWAAGEMSISELAKDAAVTRGAMSQMIAKLEKKGLVYKRTAPDNQSKTLVGPTELGKQAQEGHARFHAQRDKEFLQYMAKLPDDEYKTIREFLVTMNKWMDTYQR</sequence>
<dbReference type="InterPro" id="IPR000835">
    <property type="entry name" value="HTH_MarR-typ"/>
</dbReference>
<evidence type="ECO:0000256" key="2">
    <source>
        <dbReference type="ARBA" id="ARBA00023125"/>
    </source>
</evidence>
<feature type="domain" description="HTH marR-type" evidence="4">
    <location>
        <begin position="4"/>
        <end position="145"/>
    </location>
</feature>
<dbReference type="GO" id="GO:0003677">
    <property type="term" value="F:DNA binding"/>
    <property type="evidence" value="ECO:0007669"/>
    <property type="project" value="UniProtKB-KW"/>
</dbReference>
<name>A0A6N6MYX0_9BACT</name>
<proteinExistence type="predicted"/>